<dbReference type="AlphaFoldDB" id="A0A097ECI0"/>
<keyword evidence="1" id="KW-0472">Membrane</keyword>
<name>A0A097ECI0_9SPHN</name>
<keyword evidence="1" id="KW-0812">Transmembrane</keyword>
<evidence type="ECO:0000313" key="2">
    <source>
        <dbReference type="EMBL" id="AIT05279.1"/>
    </source>
</evidence>
<keyword evidence="1" id="KW-1133">Transmembrane helix</keyword>
<sequence length="318" mass="33767">MDRGGEREQVDDLVPQKAQQLYGGVRTDLDRFDADLSVLLAGWGEQAARKALSDHSGIFANYPEGSSAVAPDATQSAVLGAAGKRDLRTVMSAQGDAGWAWALRGTVLSLLFLCVVVPIGLAVATVTTLVQNASAAERKAAAVEADVKRDGLIESYNNVYGEIANAVVDNDLSRIRRILARERAGLFAKKVAVQERVAVLDEASDTPSTTAVTSPVAAERVTFPQRVFIQFAGTYTRAQMTALNASLRAAGWDMQSTSGERTTKAIGVNQVRYGDGGAAAADALVKALAASTDTPIRGVEPKSMRFVGNRNLEIWISN</sequence>
<reference evidence="2 3" key="1">
    <citation type="submission" date="2014-09" db="EMBL/GenBank/DDBJ databases">
        <title>Using Illumina technology Improving SMRT sequencing Genome Assembly by RASTools.</title>
        <authorList>
            <person name="Zhou Y."/>
            <person name="Ma T."/>
            <person name="Liu T."/>
        </authorList>
    </citation>
    <scope>NUCLEOTIDE SEQUENCE [LARGE SCALE GENOMIC DNA]</scope>
    <source>
        <strain evidence="2 3">ATCC 55669</strain>
    </source>
</reference>
<dbReference type="KEGG" id="stax:MC45_01325"/>
<proteinExistence type="predicted"/>
<dbReference type="EMBL" id="CP009571">
    <property type="protein sequence ID" value="AIT05279.1"/>
    <property type="molecule type" value="Genomic_DNA"/>
</dbReference>
<dbReference type="Proteomes" id="UP000033200">
    <property type="component" value="Chromosome"/>
</dbReference>
<organism evidence="2 3">
    <name type="scientific">Sphingomonas taxi</name>
    <dbReference type="NCBI Taxonomy" id="1549858"/>
    <lineage>
        <taxon>Bacteria</taxon>
        <taxon>Pseudomonadati</taxon>
        <taxon>Pseudomonadota</taxon>
        <taxon>Alphaproteobacteria</taxon>
        <taxon>Sphingomonadales</taxon>
        <taxon>Sphingomonadaceae</taxon>
        <taxon>Sphingomonas</taxon>
    </lineage>
</organism>
<evidence type="ECO:0000256" key="1">
    <source>
        <dbReference type="SAM" id="Phobius"/>
    </source>
</evidence>
<dbReference type="RefSeq" id="WP_038658588.1">
    <property type="nucleotide sequence ID" value="NZ_CP009571.1"/>
</dbReference>
<evidence type="ECO:0000313" key="3">
    <source>
        <dbReference type="Proteomes" id="UP000033200"/>
    </source>
</evidence>
<gene>
    <name evidence="2" type="ORF">MC45_01325</name>
</gene>
<accession>A0A097ECI0</accession>
<protein>
    <submittedName>
        <fullName evidence="2">Uncharacterized protein</fullName>
    </submittedName>
</protein>
<dbReference type="HOGENOM" id="CLU_874078_0_0_5"/>
<keyword evidence="3" id="KW-1185">Reference proteome</keyword>
<feature type="transmembrane region" description="Helical" evidence="1">
    <location>
        <begin position="107"/>
        <end position="130"/>
    </location>
</feature>